<dbReference type="PANTHER" id="PTHR11070:SF55">
    <property type="entry name" value="DNA 3'-5' HELICASE"/>
    <property type="match status" value="1"/>
</dbReference>
<sequence length="1195" mass="128295">MSGIDLSTLNDEQKKIVTTLDEPLFVEAGAGSGKTFTLTRRIAWALSPGSGEGGRPYIDSLSQALVITFTNAAAQEIKERVRSTLRDAGMAEHALEVDSAWISTIHGMCGRILKRHALDLGLDPEFSMASGNVEDQIRAQALNEVLSEASRRRKDDPAMAALFAEYGIGAPDRGHGATGLYGALESVIEVASKAPRGLEGLTFAQADDVDSVVRDFSRSYGSLLALKLDDEKTQQIASQLEAMDDFLTLPPSERTAERAAALLAKPYVPRSSKTIKEAVDEAKGELAFAQVALALARVRPLVPALMSLAHKVQERVAQLERAKSVLSADDLISLALEAVRDNPAVARDYAGRFRLVMVDEFQDTDERQLELIEILSGAGARHLATVGDAQQSIYRFRGADVSVFRGRGEALPESEHVRLSVNYRSHADVLSLVDRVCGGKHGVLDGFMHLDPNPKRADGYVARDIPRIDIELTRGASASGNVGKSQSAVGAAMVADRLARLRDAGQKPGDMALLLGAFTNASFYLDAMRARGLECVVSGGSNFTNAPEVAVMAHLLHALANPKDTQAGLFPLLTSEVFALDANDLVQLGTRAQLRLDAPTNRSVDRGLETMEFFHDAEPSLRLRRAREVMMRARTALRTKPVADVCLQVVRESGWLSRLERGDAAERAREANVLGAIRYIRDLTTDLAIGPARAADEFDRWLAISNVAPSSLAGGRNDAVRVMTIHSSKGLEFPVVAVADCWSVKADGGALLAGKADDGSYGCVLVPGSGTDLRGLDKKPKGMSKTLGGYELVGEPQGAFEWAAALRQRSDEEAAAEKTRLLYVALTRAREALVVACPIISTSKGSSDGLATDFAQSLYAGGIPDPGEHRLDFGGEEPAVVRVASVAVDKATKLATVDAHGALPALEGGPLGPDVSRIALVGTPVEGLEREDAGFDLFQVEPDDVAERAVPVPSREGVYSYSSAHALMQQSFVPAGGGVAPDDDDIAWRPTGAAVPTRAERDAWQEGAPVVDDGDKATSFGSAFHLLAQGMVESGRNPSAERVARMADYWRLSRNQRTRLDAALGLWQASAIRHEALAHGVVRAEVPFFCHAASRYGDYVEGAIDLLAYDRADDEAFLVDYKTGDRGLDARQIWARHEMQANFYASVLMAQGFSRVRCSFVCVEVPAESVAGAESAPGEPFVARYEFDAARPPRI</sequence>
<evidence type="ECO:0000256" key="10">
    <source>
        <dbReference type="ARBA" id="ARBA00023235"/>
    </source>
</evidence>
<comment type="caution">
    <text evidence="17">The sequence shown here is derived from an EMBL/GenBank/DDBJ whole genome shotgun (WGS) entry which is preliminary data.</text>
</comment>
<keyword evidence="4 14" id="KW-0378">Hydrolase</keyword>
<keyword evidence="18" id="KW-1185">Reference proteome</keyword>
<evidence type="ECO:0000256" key="12">
    <source>
        <dbReference type="ARBA" id="ARBA00034808"/>
    </source>
</evidence>
<dbReference type="PROSITE" id="PS51198">
    <property type="entry name" value="UVRD_HELICASE_ATP_BIND"/>
    <property type="match status" value="1"/>
</dbReference>
<evidence type="ECO:0000256" key="2">
    <source>
        <dbReference type="ARBA" id="ARBA00022741"/>
    </source>
</evidence>
<dbReference type="InterPro" id="IPR038726">
    <property type="entry name" value="PDDEXK_AddAB-type"/>
</dbReference>
<proteinExistence type="predicted"/>
<dbReference type="Pfam" id="PF13361">
    <property type="entry name" value="UvrD_C"/>
    <property type="match status" value="1"/>
</dbReference>
<evidence type="ECO:0000256" key="4">
    <source>
        <dbReference type="ARBA" id="ARBA00022801"/>
    </source>
</evidence>
<evidence type="ECO:0000313" key="17">
    <source>
        <dbReference type="EMBL" id="SEH55817.1"/>
    </source>
</evidence>
<dbReference type="CDD" id="cd17932">
    <property type="entry name" value="DEXQc_UvrD"/>
    <property type="match status" value="1"/>
</dbReference>
<evidence type="ECO:0000256" key="5">
    <source>
        <dbReference type="ARBA" id="ARBA00022806"/>
    </source>
</evidence>
<gene>
    <name evidence="17" type="ORF">SAMN05216447_105136</name>
</gene>
<dbReference type="SUPFAM" id="SSF52980">
    <property type="entry name" value="Restriction endonuclease-like"/>
    <property type="match status" value="1"/>
</dbReference>
<protein>
    <recommendedName>
        <fullName evidence="12">DNA 3'-5' helicase</fullName>
        <ecNumber evidence="12">5.6.2.4</ecNumber>
    </recommendedName>
</protein>
<evidence type="ECO:0000256" key="14">
    <source>
        <dbReference type="PROSITE-ProRule" id="PRU00560"/>
    </source>
</evidence>
<keyword evidence="8" id="KW-0238">DNA-binding</keyword>
<dbReference type="RefSeq" id="WP_143327727.1">
    <property type="nucleotide sequence ID" value="NZ_FNWT01000005.1"/>
</dbReference>
<keyword evidence="9" id="KW-0234">DNA repair</keyword>
<evidence type="ECO:0000256" key="1">
    <source>
        <dbReference type="ARBA" id="ARBA00022722"/>
    </source>
</evidence>
<evidence type="ECO:0000256" key="9">
    <source>
        <dbReference type="ARBA" id="ARBA00023204"/>
    </source>
</evidence>
<keyword evidence="5 14" id="KW-0347">Helicase</keyword>
<dbReference type="PROSITE" id="PS51217">
    <property type="entry name" value="UVRD_HELICASE_CTER"/>
    <property type="match status" value="1"/>
</dbReference>
<dbReference type="Pfam" id="PF00580">
    <property type="entry name" value="UvrD-helicase"/>
    <property type="match status" value="1"/>
</dbReference>
<evidence type="ECO:0000259" key="15">
    <source>
        <dbReference type="PROSITE" id="PS51198"/>
    </source>
</evidence>
<organism evidence="17 18">
    <name type="scientific">Parafannyhessea umbonata</name>
    <dbReference type="NCBI Taxonomy" id="604330"/>
    <lineage>
        <taxon>Bacteria</taxon>
        <taxon>Bacillati</taxon>
        <taxon>Actinomycetota</taxon>
        <taxon>Coriobacteriia</taxon>
        <taxon>Coriobacteriales</taxon>
        <taxon>Atopobiaceae</taxon>
        <taxon>Parafannyhessea</taxon>
    </lineage>
</organism>
<keyword evidence="1" id="KW-0540">Nuclease</keyword>
<keyword evidence="6" id="KW-0269">Exonuclease</keyword>
<evidence type="ECO:0000313" key="18">
    <source>
        <dbReference type="Proteomes" id="UP000199135"/>
    </source>
</evidence>
<dbReference type="Gene3D" id="1.10.486.10">
    <property type="entry name" value="PCRA, domain 4"/>
    <property type="match status" value="1"/>
</dbReference>
<evidence type="ECO:0000256" key="8">
    <source>
        <dbReference type="ARBA" id="ARBA00023125"/>
    </source>
</evidence>
<evidence type="ECO:0000256" key="13">
    <source>
        <dbReference type="ARBA" id="ARBA00048988"/>
    </source>
</evidence>
<dbReference type="EC" id="5.6.2.4" evidence="12"/>
<dbReference type="InterPro" id="IPR014016">
    <property type="entry name" value="UvrD-like_ATP-bd"/>
</dbReference>
<dbReference type="InterPro" id="IPR027417">
    <property type="entry name" value="P-loop_NTPase"/>
</dbReference>
<evidence type="ECO:0000259" key="16">
    <source>
        <dbReference type="PROSITE" id="PS51217"/>
    </source>
</evidence>
<evidence type="ECO:0000256" key="11">
    <source>
        <dbReference type="ARBA" id="ARBA00034617"/>
    </source>
</evidence>
<accession>A0A1H6J1R7</accession>
<dbReference type="Pfam" id="PF12705">
    <property type="entry name" value="PDDEXK_1"/>
    <property type="match status" value="1"/>
</dbReference>
<dbReference type="InterPro" id="IPR000212">
    <property type="entry name" value="DNA_helicase_UvrD/REP"/>
</dbReference>
<reference evidence="17 18" key="1">
    <citation type="submission" date="2016-10" db="EMBL/GenBank/DDBJ databases">
        <authorList>
            <person name="Varghese N."/>
            <person name="Submissions S."/>
        </authorList>
    </citation>
    <scope>NUCLEOTIDE SEQUENCE [LARGE SCALE GENOMIC DNA]</scope>
    <source>
        <strain evidence="17 18">WCP15</strain>
    </source>
</reference>
<name>A0A1H6J1R7_9ACTN</name>
<comment type="catalytic activity">
    <reaction evidence="13">
        <text>ATP + H2O = ADP + phosphate + H(+)</text>
        <dbReference type="Rhea" id="RHEA:13065"/>
        <dbReference type="ChEBI" id="CHEBI:15377"/>
        <dbReference type="ChEBI" id="CHEBI:15378"/>
        <dbReference type="ChEBI" id="CHEBI:30616"/>
        <dbReference type="ChEBI" id="CHEBI:43474"/>
        <dbReference type="ChEBI" id="CHEBI:456216"/>
        <dbReference type="EC" id="5.6.2.4"/>
    </reaction>
</comment>
<dbReference type="EMBL" id="FNWT01000005">
    <property type="protein sequence ID" value="SEH55817.1"/>
    <property type="molecule type" value="Genomic_DNA"/>
</dbReference>
<dbReference type="InterPro" id="IPR011335">
    <property type="entry name" value="Restrct_endonuc-II-like"/>
</dbReference>
<feature type="domain" description="UvrD-like helicase ATP-binding" evidence="15">
    <location>
        <begin position="7"/>
        <end position="426"/>
    </location>
</feature>
<dbReference type="PANTHER" id="PTHR11070">
    <property type="entry name" value="UVRD / RECB / PCRA DNA HELICASE FAMILY MEMBER"/>
    <property type="match status" value="1"/>
</dbReference>
<dbReference type="Gene3D" id="3.40.50.300">
    <property type="entry name" value="P-loop containing nucleotide triphosphate hydrolases"/>
    <property type="match status" value="3"/>
</dbReference>
<keyword evidence="3" id="KW-0227">DNA damage</keyword>
<evidence type="ECO:0000256" key="7">
    <source>
        <dbReference type="ARBA" id="ARBA00022840"/>
    </source>
</evidence>
<dbReference type="GO" id="GO:0004386">
    <property type="term" value="F:helicase activity"/>
    <property type="evidence" value="ECO:0007669"/>
    <property type="project" value="UniProtKB-KW"/>
</dbReference>
<keyword evidence="7 14" id="KW-0067">ATP-binding</keyword>
<dbReference type="SUPFAM" id="SSF52540">
    <property type="entry name" value="P-loop containing nucleoside triphosphate hydrolases"/>
    <property type="match status" value="1"/>
</dbReference>
<dbReference type="InterPro" id="IPR014017">
    <property type="entry name" value="DNA_helicase_UvrD-like_C"/>
</dbReference>
<feature type="binding site" evidence="14">
    <location>
        <begin position="28"/>
        <end position="35"/>
    </location>
    <ligand>
        <name>ATP</name>
        <dbReference type="ChEBI" id="CHEBI:30616"/>
    </ligand>
</feature>
<dbReference type="Gene3D" id="3.30.160.800">
    <property type="match status" value="1"/>
</dbReference>
<evidence type="ECO:0000256" key="6">
    <source>
        <dbReference type="ARBA" id="ARBA00022839"/>
    </source>
</evidence>
<dbReference type="Gene3D" id="3.90.320.10">
    <property type="match status" value="1"/>
</dbReference>
<keyword evidence="2 14" id="KW-0547">Nucleotide-binding</keyword>
<comment type="catalytic activity">
    <reaction evidence="11">
        <text>Couples ATP hydrolysis with the unwinding of duplex DNA by translocating in the 3'-5' direction.</text>
        <dbReference type="EC" id="5.6.2.4"/>
    </reaction>
</comment>
<dbReference type="Proteomes" id="UP000199135">
    <property type="component" value="Unassembled WGS sequence"/>
</dbReference>
<evidence type="ECO:0000256" key="3">
    <source>
        <dbReference type="ARBA" id="ARBA00022763"/>
    </source>
</evidence>
<dbReference type="InterPro" id="IPR011604">
    <property type="entry name" value="PDDEXK-like_dom_sf"/>
</dbReference>
<keyword evidence="10" id="KW-0413">Isomerase</keyword>
<feature type="domain" description="UvrD-like helicase C-terminal" evidence="16">
    <location>
        <begin position="451"/>
        <end position="730"/>
    </location>
</feature>